<protein>
    <submittedName>
        <fullName evidence="2">Uncharacterized protein</fullName>
    </submittedName>
</protein>
<dbReference type="Proteomes" id="UP000737018">
    <property type="component" value="Unassembled WGS sequence"/>
</dbReference>
<keyword evidence="3" id="KW-1185">Reference proteome</keyword>
<sequence>MEVEVDEKELKAAGAEPLPDGRRGLRNHGRGFRSAWQWVSDQKSKAQTRKVKSVWVVVVVVVVIVERSGGQQRKASKELQPSVAVRGPYREIQFKWNGLDDEYWNDYGQQRSGSIS</sequence>
<evidence type="ECO:0000313" key="2">
    <source>
        <dbReference type="EMBL" id="KAF3965655.1"/>
    </source>
</evidence>
<evidence type="ECO:0000256" key="1">
    <source>
        <dbReference type="SAM" id="MobiDB-lite"/>
    </source>
</evidence>
<dbReference type="AlphaFoldDB" id="A0A8J4R883"/>
<proteinExistence type="predicted"/>
<gene>
    <name evidence="2" type="ORF">CMV_010183</name>
</gene>
<name>A0A8J4R883_9ROSI</name>
<dbReference type="EMBL" id="JRKL02001158">
    <property type="protein sequence ID" value="KAF3965655.1"/>
    <property type="molecule type" value="Genomic_DNA"/>
</dbReference>
<reference evidence="2" key="1">
    <citation type="submission" date="2020-03" db="EMBL/GenBank/DDBJ databases">
        <title>Castanea mollissima Vanexum genome sequencing.</title>
        <authorList>
            <person name="Staton M."/>
        </authorList>
    </citation>
    <scope>NUCLEOTIDE SEQUENCE</scope>
    <source>
        <tissue evidence="2">Leaf</tissue>
    </source>
</reference>
<accession>A0A8J4R883</accession>
<evidence type="ECO:0000313" key="3">
    <source>
        <dbReference type="Proteomes" id="UP000737018"/>
    </source>
</evidence>
<dbReference type="OrthoDB" id="1740548at2759"/>
<feature type="region of interest" description="Disordered" evidence="1">
    <location>
        <begin position="1"/>
        <end position="27"/>
    </location>
</feature>
<comment type="caution">
    <text evidence="2">The sequence shown here is derived from an EMBL/GenBank/DDBJ whole genome shotgun (WGS) entry which is preliminary data.</text>
</comment>
<organism evidence="2 3">
    <name type="scientific">Castanea mollissima</name>
    <name type="common">Chinese chestnut</name>
    <dbReference type="NCBI Taxonomy" id="60419"/>
    <lineage>
        <taxon>Eukaryota</taxon>
        <taxon>Viridiplantae</taxon>
        <taxon>Streptophyta</taxon>
        <taxon>Embryophyta</taxon>
        <taxon>Tracheophyta</taxon>
        <taxon>Spermatophyta</taxon>
        <taxon>Magnoliopsida</taxon>
        <taxon>eudicotyledons</taxon>
        <taxon>Gunneridae</taxon>
        <taxon>Pentapetalae</taxon>
        <taxon>rosids</taxon>
        <taxon>fabids</taxon>
        <taxon>Fagales</taxon>
        <taxon>Fagaceae</taxon>
        <taxon>Castanea</taxon>
    </lineage>
</organism>